<evidence type="ECO:0000256" key="1">
    <source>
        <dbReference type="SAM" id="Phobius"/>
    </source>
</evidence>
<organism evidence="2 3">
    <name type="scientific">Exiguobacterium sp. (strain ATCC BAA-1283 / AT1b)</name>
    <dbReference type="NCBI Taxonomy" id="360911"/>
    <lineage>
        <taxon>Bacteria</taxon>
        <taxon>Bacillati</taxon>
        <taxon>Bacillota</taxon>
        <taxon>Bacilli</taxon>
        <taxon>Bacillales</taxon>
        <taxon>Bacillales Family XII. Incertae Sedis</taxon>
        <taxon>Exiguobacterium</taxon>
    </lineage>
</organism>
<feature type="transmembrane region" description="Helical" evidence="1">
    <location>
        <begin position="55"/>
        <end position="75"/>
    </location>
</feature>
<evidence type="ECO:0000313" key="2">
    <source>
        <dbReference type="EMBL" id="ACQ70394.1"/>
    </source>
</evidence>
<feature type="transmembrane region" description="Helical" evidence="1">
    <location>
        <begin position="81"/>
        <end position="99"/>
    </location>
</feature>
<keyword evidence="1" id="KW-0812">Transmembrane</keyword>
<keyword evidence="1" id="KW-1133">Transmembrane helix</keyword>
<dbReference type="STRING" id="360911.EAT1b_1467"/>
<dbReference type="EMBL" id="CP001615">
    <property type="protein sequence ID" value="ACQ70394.1"/>
    <property type="molecule type" value="Genomic_DNA"/>
</dbReference>
<proteinExistence type="predicted"/>
<dbReference type="HOGENOM" id="CLU_2193071_0_0_9"/>
<dbReference type="Proteomes" id="UP000000716">
    <property type="component" value="Chromosome"/>
</dbReference>
<name>C4KZ81_EXISA</name>
<evidence type="ECO:0000313" key="3">
    <source>
        <dbReference type="Proteomes" id="UP000000716"/>
    </source>
</evidence>
<reference evidence="2 3" key="1">
    <citation type="journal article" date="2011" name="J. Bacteriol.">
        <title>Complete genome sequence of the Thermophilic Bacterium Exiguobacterium sp. AT1b.</title>
        <authorList>
            <person name="Vishnivetskaya T.A."/>
            <person name="Lucas S."/>
            <person name="Copeland A."/>
            <person name="Lapidus A."/>
            <person name="Glavina Del Rio T."/>
            <person name="Dalin E."/>
            <person name="Tice H."/>
            <person name="Bruce D.C."/>
            <person name="Goodwin L.A."/>
            <person name="Pitluck S."/>
            <person name="Saunders E."/>
            <person name="Brettin T."/>
            <person name="Detter C."/>
            <person name="Han C."/>
            <person name="Larimer F."/>
            <person name="Land M.L."/>
            <person name="Hauser L.J."/>
            <person name="Kyrpides N.C."/>
            <person name="Ovchinnikova G."/>
            <person name="Kathariou S."/>
            <person name="Ramaley R.F."/>
            <person name="Rodrigues D.F."/>
            <person name="Hendrix C."/>
            <person name="Richardson P."/>
            <person name="Tiedje J.M."/>
        </authorList>
    </citation>
    <scope>NUCLEOTIDE SEQUENCE [LARGE SCALE GENOMIC DNA]</scope>
    <source>
        <strain evidence="3">ATCC BAA-1283 / AT1b</strain>
    </source>
</reference>
<gene>
    <name evidence="2" type="ordered locus">EAT1b_1467</name>
</gene>
<keyword evidence="1" id="KW-0472">Membrane</keyword>
<sequence length="108" mass="12625">MRKEALLNDYSSKSFWNPFGFVQVLLIFYNFRYGKSKVWYDKRKGGLSVRYWDHFKRAFIPIALILIGLAIFYTLSARDNMVLTLLGAAIVGVILFLVMRHVNQVEED</sequence>
<keyword evidence="3" id="KW-1185">Reference proteome</keyword>
<dbReference type="AlphaFoldDB" id="C4KZ81"/>
<protein>
    <submittedName>
        <fullName evidence="2">Uncharacterized protein</fullName>
    </submittedName>
</protein>
<dbReference type="KEGG" id="eat:EAT1b_1467"/>
<accession>C4KZ81</accession>
<feature type="transmembrane region" description="Helical" evidence="1">
    <location>
        <begin position="15"/>
        <end position="34"/>
    </location>
</feature>